<keyword evidence="6" id="KW-1185">Reference proteome</keyword>
<dbReference type="RefSeq" id="XP_064850023.1">
    <property type="nucleotide sequence ID" value="XM_064993951.1"/>
</dbReference>
<dbReference type="Proteomes" id="UP001360560">
    <property type="component" value="Unassembled WGS sequence"/>
</dbReference>
<keyword evidence="2" id="KW-0819">tRNA processing</keyword>
<dbReference type="InterPro" id="IPR024336">
    <property type="entry name" value="tRNA_splic_suSen54_N"/>
</dbReference>
<organism evidence="5 6">
    <name type="scientific">Saccharomycopsis crataegensis</name>
    <dbReference type="NCBI Taxonomy" id="43959"/>
    <lineage>
        <taxon>Eukaryota</taxon>
        <taxon>Fungi</taxon>
        <taxon>Dikarya</taxon>
        <taxon>Ascomycota</taxon>
        <taxon>Saccharomycotina</taxon>
        <taxon>Saccharomycetes</taxon>
        <taxon>Saccharomycopsidaceae</taxon>
        <taxon>Saccharomycopsis</taxon>
    </lineage>
</organism>
<dbReference type="PANTHER" id="PTHR21027">
    <property type="entry name" value="TRNA-SPLICING ENDONUCLEASE SUBUNIT SEN54"/>
    <property type="match status" value="1"/>
</dbReference>
<dbReference type="GO" id="GO:0000379">
    <property type="term" value="P:tRNA-type intron splice site recognition and cleavage"/>
    <property type="evidence" value="ECO:0007669"/>
    <property type="project" value="TreeGrafter"/>
</dbReference>
<evidence type="ECO:0000256" key="3">
    <source>
        <dbReference type="SAM" id="MobiDB-lite"/>
    </source>
</evidence>
<evidence type="ECO:0000256" key="1">
    <source>
        <dbReference type="ARBA" id="ARBA00005736"/>
    </source>
</evidence>
<evidence type="ECO:0000313" key="6">
    <source>
        <dbReference type="Proteomes" id="UP001360560"/>
    </source>
</evidence>
<dbReference type="EMBL" id="BTFZ01000001">
    <property type="protein sequence ID" value="GMM33023.1"/>
    <property type="molecule type" value="Genomic_DNA"/>
</dbReference>
<name>A0AAV5QE42_9ASCO</name>
<dbReference type="GeneID" id="90071002"/>
<sequence length="421" mass="47737">MIDEDDLLLEEFTQGKSSIPSEKNPGEEDEDQLDDEIQDWGSFLKASNIQISGLTPQSHIVPKRGDKGFEPTANNYDNLLLQNKRDIMYATIGNSSRGHHHKNHVEAFWSADASSNEGEEQYAVVPKPKGSAFNSMGIPSSQRHIFLNFEEILYLVERGSVDCYLIGNTKDASEQKALPMNLQMCYSAFLKSSEDYDMFYVYSYLKRYGYVVRRATEDIKRPPTVNNKKRGPGLSTTFWNIMFKKPLLTVGSIFYKLLGAPLLAVLPKLRVLLSRYSWSTLYESLYATSYGTVLDYENFKAVDTSKFKIVYNLWKPNNHQKANTPPDFQVIIVNTNLTSLPTVDEIKSIFKKCYDHDRILIAILDNGMLNFIKPTSSNVGGKNAYLEGIKKQLKRKRNNNKSNSNRGGRSNKGSRGGKGRK</sequence>
<feature type="region of interest" description="Disordered" evidence="3">
    <location>
        <begin position="12"/>
        <end position="34"/>
    </location>
</feature>
<accession>A0AAV5QE42</accession>
<proteinExistence type="inferred from homology"/>
<dbReference type="Pfam" id="PF12928">
    <property type="entry name" value="tRNA_int_end_N2"/>
    <property type="match status" value="1"/>
</dbReference>
<gene>
    <name evidence="5" type="ORF">DASC09_003480</name>
</gene>
<dbReference type="InterPro" id="IPR024337">
    <property type="entry name" value="tRNA_splic_suSen54"/>
</dbReference>
<dbReference type="PANTHER" id="PTHR21027:SF1">
    <property type="entry name" value="TRNA-SPLICING ENDONUCLEASE SUBUNIT SEN54"/>
    <property type="match status" value="1"/>
</dbReference>
<comment type="caution">
    <text evidence="5">The sequence shown here is derived from an EMBL/GenBank/DDBJ whole genome shotgun (WGS) entry which is preliminary data.</text>
</comment>
<keyword evidence="5" id="KW-0540">Nuclease</keyword>
<feature type="region of interest" description="Disordered" evidence="3">
    <location>
        <begin position="392"/>
        <end position="421"/>
    </location>
</feature>
<comment type="similarity">
    <text evidence="1">Belongs to the SEN54 family.</text>
</comment>
<protein>
    <submittedName>
        <fullName evidence="5">tRNA splicing endonuclease subunit</fullName>
    </submittedName>
</protein>
<keyword evidence="5" id="KW-0378">Hydrolase</keyword>
<reference evidence="5 6" key="1">
    <citation type="journal article" date="2023" name="Elife">
        <title>Identification of key yeast species and microbe-microbe interactions impacting larval growth of Drosophila in the wild.</title>
        <authorList>
            <person name="Mure A."/>
            <person name="Sugiura Y."/>
            <person name="Maeda R."/>
            <person name="Honda K."/>
            <person name="Sakurai N."/>
            <person name="Takahashi Y."/>
            <person name="Watada M."/>
            <person name="Katoh T."/>
            <person name="Gotoh A."/>
            <person name="Gotoh Y."/>
            <person name="Taniguchi I."/>
            <person name="Nakamura K."/>
            <person name="Hayashi T."/>
            <person name="Katayama T."/>
            <person name="Uemura T."/>
            <person name="Hattori Y."/>
        </authorList>
    </citation>
    <scope>NUCLEOTIDE SEQUENCE [LARGE SCALE GENOMIC DNA]</scope>
    <source>
        <strain evidence="5 6">SC-9</strain>
    </source>
</reference>
<dbReference type="GO" id="GO:0004519">
    <property type="term" value="F:endonuclease activity"/>
    <property type="evidence" value="ECO:0007669"/>
    <property type="project" value="UniProtKB-KW"/>
</dbReference>
<dbReference type="GO" id="GO:0000214">
    <property type="term" value="C:tRNA-intron endonuclease complex"/>
    <property type="evidence" value="ECO:0007669"/>
    <property type="project" value="TreeGrafter"/>
</dbReference>
<evidence type="ECO:0000313" key="5">
    <source>
        <dbReference type="EMBL" id="GMM33023.1"/>
    </source>
</evidence>
<feature type="domain" description="tRNA-splicing endonuclease subunit Sen54 N-terminal" evidence="4">
    <location>
        <begin position="95"/>
        <end position="164"/>
    </location>
</feature>
<feature type="compositionally biased region" description="Low complexity" evidence="3">
    <location>
        <begin position="400"/>
        <end position="413"/>
    </location>
</feature>
<evidence type="ECO:0000256" key="2">
    <source>
        <dbReference type="ARBA" id="ARBA00022694"/>
    </source>
</evidence>
<dbReference type="AlphaFoldDB" id="A0AAV5QE42"/>
<evidence type="ECO:0000259" key="4">
    <source>
        <dbReference type="Pfam" id="PF12928"/>
    </source>
</evidence>
<keyword evidence="5" id="KW-0255">Endonuclease</keyword>